<evidence type="ECO:0000313" key="2">
    <source>
        <dbReference type="EMBL" id="NIZ70138.1"/>
    </source>
</evidence>
<feature type="domain" description="AAA" evidence="1">
    <location>
        <begin position="1"/>
        <end position="160"/>
    </location>
</feature>
<dbReference type="InterPro" id="IPR027417">
    <property type="entry name" value="P-loop_NTPase"/>
</dbReference>
<sequence>MEVITFANIKGGVGKTSLAALVANYLAAAGKRILLIDLDPQNSLTNLYIEEDQRLQEQNIQQAFMRGDLVANILSTNRTHIDIVGSQFELFDLRSVQEHTLERLIARSNLVDIYAYIIIDTGGAWDNFVINAVHASDIIISPVDLSHNTVKATQLLARKLQLETHKYEHWFILINNFATNNTLTNLYMEQFREAFGEEVFLQTQIKSTIAVKKHLDASMPVNNKGDTKVLFQSIAQLVIEITEEQFAVEVF</sequence>
<dbReference type="SUPFAM" id="SSF52540">
    <property type="entry name" value="P-loop containing nucleoside triphosphate hydrolases"/>
    <property type="match status" value="1"/>
</dbReference>
<dbReference type="EMBL" id="JAATLM010000002">
    <property type="protein sequence ID" value="NIZ70138.1"/>
    <property type="molecule type" value="Genomic_DNA"/>
</dbReference>
<dbReference type="InterPro" id="IPR025669">
    <property type="entry name" value="AAA_dom"/>
</dbReference>
<dbReference type="PANTHER" id="PTHR13696:SF99">
    <property type="entry name" value="COBYRINIC ACID AC-DIAMIDE SYNTHASE"/>
    <property type="match status" value="1"/>
</dbReference>
<proteinExistence type="predicted"/>
<dbReference type="CDD" id="cd02042">
    <property type="entry name" value="ParAB_family"/>
    <property type="match status" value="1"/>
</dbReference>
<protein>
    <submittedName>
        <fullName evidence="2">ParA family protein</fullName>
    </submittedName>
</protein>
<dbReference type="RefSeq" id="WP_167696399.1">
    <property type="nucleotide sequence ID" value="NZ_CP118182.1"/>
</dbReference>
<dbReference type="Proteomes" id="UP000778951">
    <property type="component" value="Unassembled WGS sequence"/>
</dbReference>
<gene>
    <name evidence="2" type="ORF">HCT48_07950</name>
</gene>
<accession>A0A968GHE1</accession>
<organism evidence="2 3">
    <name type="scientific">Entomospira culicis</name>
    <dbReference type="NCBI Taxonomy" id="2719989"/>
    <lineage>
        <taxon>Bacteria</taxon>
        <taxon>Pseudomonadati</taxon>
        <taxon>Spirochaetota</taxon>
        <taxon>Spirochaetia</taxon>
        <taxon>Spirochaetales</taxon>
        <taxon>Spirochaetaceae</taxon>
        <taxon>Entomospira</taxon>
    </lineage>
</organism>
<name>A0A968GHE1_9SPIO</name>
<dbReference type="Gene3D" id="3.40.50.300">
    <property type="entry name" value="P-loop containing nucleotide triphosphate hydrolases"/>
    <property type="match status" value="1"/>
</dbReference>
<evidence type="ECO:0000259" key="1">
    <source>
        <dbReference type="Pfam" id="PF13614"/>
    </source>
</evidence>
<comment type="caution">
    <text evidence="2">The sequence shown here is derived from an EMBL/GenBank/DDBJ whole genome shotgun (WGS) entry which is preliminary data.</text>
</comment>
<dbReference type="AlphaFoldDB" id="A0A968GHE1"/>
<dbReference type="PANTHER" id="PTHR13696">
    <property type="entry name" value="P-LOOP CONTAINING NUCLEOSIDE TRIPHOSPHATE HYDROLASE"/>
    <property type="match status" value="1"/>
</dbReference>
<evidence type="ECO:0000313" key="3">
    <source>
        <dbReference type="Proteomes" id="UP000778951"/>
    </source>
</evidence>
<keyword evidence="3" id="KW-1185">Reference proteome</keyword>
<reference evidence="2" key="1">
    <citation type="submission" date="2020-03" db="EMBL/GenBank/DDBJ databases">
        <title>Spirochaetal bacteria isolated from arthropods constitute a novel genus Entomospira genus novum within the order Spirochaetales.</title>
        <authorList>
            <person name="Grana-Miraglia L."/>
            <person name="Sikutova S."/>
            <person name="Fingerle V."/>
            <person name="Sing A."/>
            <person name="Castillo-Ramirez S."/>
            <person name="Margos G."/>
            <person name="Rudolf I."/>
        </authorList>
    </citation>
    <scope>NUCLEOTIDE SEQUENCE</scope>
    <source>
        <strain evidence="2">BR149</strain>
    </source>
</reference>
<dbReference type="InterPro" id="IPR050678">
    <property type="entry name" value="DNA_Partitioning_ATPase"/>
</dbReference>
<dbReference type="Pfam" id="PF13614">
    <property type="entry name" value="AAA_31"/>
    <property type="match status" value="1"/>
</dbReference>